<sequence length="545" mass="61024">MANTRAQTAAQRALPSPASNYQGNRPQGIQPRKGSSRKRATKRAERNRLHPTTPSPQDPPAPVQSRGRKRKQSTEHALEGSPDPDPDPGRKRQRTSPPRPTPPRPTPPRPTPPLLTEDAFGESAIGSGAHKHIDPVAFWAEERRWPEEQDWPEETSTTDLTMDRLLARRKSSSNLSRKRSNSATSTTPSDQKPREEKSAPYRDQRYETLLEVKGSYMTKAPVGLASASQALCRSLLEKTPPVPSDTLFRDDVFETTCQKIHNKNEARVIQDISRLIVPSAESLATFGAKHLDILVESVNEGWNNSVPLTSTRPQPDYSVGFKRDAFTEDQLAKLSPFIGDFIAGDQSFFMATYYMYFPFLTCEVKCGAAALDIADRQNAHSMTLAVRGIVELFRAVKREAEVNRKILAFSVSHDHRSVRLYGHYPVITGKDTKYYRHPIRTFDFTELDGKDKWTAYQFTKNVYDTWMPRHFENICSAINQLPLDLNFDVPPLSEATGLSQDLGNLMQSDASCASVPDERGSQSSNAEQQAVTPGTSFSEPKRRKG</sequence>
<keyword evidence="2" id="KW-1185">Reference proteome</keyword>
<accession>A0ACB7P8E3</accession>
<gene>
    <name evidence="1" type="ORF">F5144DRAFT_252566</name>
</gene>
<reference evidence="1 2" key="1">
    <citation type="journal article" date="2021" name="Nat. Commun.">
        <title>Genetic determinants of endophytism in the Arabidopsis root mycobiome.</title>
        <authorList>
            <person name="Mesny F."/>
            <person name="Miyauchi S."/>
            <person name="Thiergart T."/>
            <person name="Pickel B."/>
            <person name="Atanasova L."/>
            <person name="Karlsson M."/>
            <person name="Huettel B."/>
            <person name="Barry K.W."/>
            <person name="Haridas S."/>
            <person name="Chen C."/>
            <person name="Bauer D."/>
            <person name="Andreopoulos W."/>
            <person name="Pangilinan J."/>
            <person name="LaButti K."/>
            <person name="Riley R."/>
            <person name="Lipzen A."/>
            <person name="Clum A."/>
            <person name="Drula E."/>
            <person name="Henrissat B."/>
            <person name="Kohler A."/>
            <person name="Grigoriev I.V."/>
            <person name="Martin F.M."/>
            <person name="Hacquard S."/>
        </authorList>
    </citation>
    <scope>NUCLEOTIDE SEQUENCE [LARGE SCALE GENOMIC DNA]</scope>
    <source>
        <strain evidence="1 2">MPI-SDFR-AT-0079</strain>
    </source>
</reference>
<organism evidence="1 2">
    <name type="scientific">Chaetomium tenue</name>
    <dbReference type="NCBI Taxonomy" id="1854479"/>
    <lineage>
        <taxon>Eukaryota</taxon>
        <taxon>Fungi</taxon>
        <taxon>Dikarya</taxon>
        <taxon>Ascomycota</taxon>
        <taxon>Pezizomycotina</taxon>
        <taxon>Sordariomycetes</taxon>
        <taxon>Sordariomycetidae</taxon>
        <taxon>Sordariales</taxon>
        <taxon>Chaetomiaceae</taxon>
        <taxon>Chaetomium</taxon>
    </lineage>
</organism>
<dbReference type="EMBL" id="JAGIZQ010000004">
    <property type="protein sequence ID" value="KAH6632476.1"/>
    <property type="molecule type" value="Genomic_DNA"/>
</dbReference>
<dbReference type="Proteomes" id="UP000724584">
    <property type="component" value="Unassembled WGS sequence"/>
</dbReference>
<protein>
    <submittedName>
        <fullName evidence="1">Uncharacterized protein</fullName>
    </submittedName>
</protein>
<comment type="caution">
    <text evidence="1">The sequence shown here is derived from an EMBL/GenBank/DDBJ whole genome shotgun (WGS) entry which is preliminary data.</text>
</comment>
<evidence type="ECO:0000313" key="2">
    <source>
        <dbReference type="Proteomes" id="UP000724584"/>
    </source>
</evidence>
<proteinExistence type="predicted"/>
<evidence type="ECO:0000313" key="1">
    <source>
        <dbReference type="EMBL" id="KAH6632476.1"/>
    </source>
</evidence>
<name>A0ACB7P8E3_9PEZI</name>